<keyword evidence="4" id="KW-1185">Reference proteome</keyword>
<reference evidence="3" key="1">
    <citation type="submission" date="2015-01" db="EMBL/GenBank/DDBJ databases">
        <title>The Genome Sequence of Cladophialophora bantiana CBS 173.52.</title>
        <authorList>
            <consortium name="The Broad Institute Genomics Platform"/>
            <person name="Cuomo C."/>
            <person name="de Hoog S."/>
            <person name="Gorbushina A."/>
            <person name="Stielow B."/>
            <person name="Teixiera M."/>
            <person name="Abouelleil A."/>
            <person name="Chapman S.B."/>
            <person name="Priest M."/>
            <person name="Young S.K."/>
            <person name="Wortman J."/>
            <person name="Nusbaum C."/>
            <person name="Birren B."/>
        </authorList>
    </citation>
    <scope>NUCLEOTIDE SEQUENCE [LARGE SCALE GENOMIC DNA]</scope>
    <source>
        <strain evidence="3">CBS 173.52</strain>
    </source>
</reference>
<dbReference type="VEuPathDB" id="FungiDB:Z519_06803"/>
<dbReference type="OrthoDB" id="5135333at2759"/>
<dbReference type="PANTHER" id="PTHR33112:SF12">
    <property type="entry name" value="HETEROKARYON INCOMPATIBILITY DOMAIN-CONTAINING PROTEIN"/>
    <property type="match status" value="1"/>
</dbReference>
<sequence>MGTIYGGALATIVAAASSNAAQGLCGVETGTRLVTDYAVSSGIYVPKREPFKDSVLKSLHNTRAWTYQERLLSKRCIYFSRQQVFFQCKQTVWSEDRWEDAWASHTISYNEFASIQHGFGKLTLLNYSMSRDCRHPEIFDEYYALLAQEYSMKKLSYDSDILNAFAGLCSFFLHRWRLKFICGSPLESSLSTSALLWYHLQMGIRRYNYDDDSNLFPSWSWSGWIGDILYLPYASVVLHGPVLLRGSEECVCIMPSGSTTQSMGSLMSNCEAYPTLPIRDQAWLGKEVFSGKLNVLRFWSFTTPLQFFCYKKAKPCPASPSLTSVSGEGTNYQAFVVTKDGWICGGLLGFDTDMLENAKSEWEFVLLSASTLGCRPDHEQTVPSRCICPTFCHIHNPTKHTMDDDTELMTGGNNDDNGEESVRSVVESEGEGKNVEPGCMRNVLVLRWEGKYAHRVGIGVIHKIAWVAAEPDMKFIQLS</sequence>
<dbReference type="Pfam" id="PF06985">
    <property type="entry name" value="HET"/>
    <property type="match status" value="1"/>
</dbReference>
<organism evidence="3 4">
    <name type="scientific">Cladophialophora bantiana (strain ATCC 10958 / CBS 173.52 / CDC B-1940 / NIH 8579)</name>
    <name type="common">Xylohypha bantiana</name>
    <dbReference type="NCBI Taxonomy" id="1442370"/>
    <lineage>
        <taxon>Eukaryota</taxon>
        <taxon>Fungi</taxon>
        <taxon>Dikarya</taxon>
        <taxon>Ascomycota</taxon>
        <taxon>Pezizomycotina</taxon>
        <taxon>Eurotiomycetes</taxon>
        <taxon>Chaetothyriomycetidae</taxon>
        <taxon>Chaetothyriales</taxon>
        <taxon>Herpotrichiellaceae</taxon>
        <taxon>Cladophialophora</taxon>
    </lineage>
</organism>
<dbReference type="AlphaFoldDB" id="A0A0D2I824"/>
<accession>A0A0D2I824</accession>
<evidence type="ECO:0000313" key="4">
    <source>
        <dbReference type="Proteomes" id="UP000053789"/>
    </source>
</evidence>
<dbReference type="PANTHER" id="PTHR33112">
    <property type="entry name" value="DOMAIN PROTEIN, PUTATIVE-RELATED"/>
    <property type="match status" value="1"/>
</dbReference>
<evidence type="ECO:0000313" key="3">
    <source>
        <dbReference type="EMBL" id="KIW92954.1"/>
    </source>
</evidence>
<dbReference type="HOGENOM" id="CLU_003953_5_1_1"/>
<proteinExistence type="predicted"/>
<gene>
    <name evidence="3" type="ORF">Z519_06803</name>
</gene>
<feature type="domain" description="Heterokaryon incompatibility" evidence="2">
    <location>
        <begin position="1"/>
        <end position="69"/>
    </location>
</feature>
<dbReference type="RefSeq" id="XP_016619623.1">
    <property type="nucleotide sequence ID" value="XM_016764541.1"/>
</dbReference>
<evidence type="ECO:0000259" key="2">
    <source>
        <dbReference type="Pfam" id="PF06985"/>
    </source>
</evidence>
<dbReference type="InterPro" id="IPR010730">
    <property type="entry name" value="HET"/>
</dbReference>
<name>A0A0D2I824_CLAB1</name>
<dbReference type="GeneID" id="27699731"/>
<dbReference type="EMBL" id="KN846988">
    <property type="protein sequence ID" value="KIW92954.1"/>
    <property type="molecule type" value="Genomic_DNA"/>
</dbReference>
<protein>
    <recommendedName>
        <fullName evidence="2">Heterokaryon incompatibility domain-containing protein</fullName>
    </recommendedName>
</protein>
<evidence type="ECO:0000256" key="1">
    <source>
        <dbReference type="SAM" id="MobiDB-lite"/>
    </source>
</evidence>
<feature type="region of interest" description="Disordered" evidence="1">
    <location>
        <begin position="403"/>
        <end position="434"/>
    </location>
</feature>
<dbReference type="Proteomes" id="UP000053789">
    <property type="component" value="Unassembled WGS sequence"/>
</dbReference>